<dbReference type="InterPro" id="IPR050378">
    <property type="entry name" value="Metallo-dep_Hydrolases_sf"/>
</dbReference>
<dbReference type="SUPFAM" id="SSF51338">
    <property type="entry name" value="Composite domain of metallo-dependent hydrolases"/>
    <property type="match status" value="1"/>
</dbReference>
<organism evidence="2">
    <name type="scientific">marine sediment metagenome</name>
    <dbReference type="NCBI Taxonomy" id="412755"/>
    <lineage>
        <taxon>unclassified sequences</taxon>
        <taxon>metagenomes</taxon>
        <taxon>ecological metagenomes</taxon>
    </lineage>
</organism>
<name>A0A0F9RSR5_9ZZZZ</name>
<comment type="caution">
    <text evidence="2">The sequence shown here is derived from an EMBL/GenBank/DDBJ whole genome shotgun (WGS) entry which is preliminary data.</text>
</comment>
<sequence>MDGTGSPAFKADIIIEGELIKDIGSFQDVKTTRVIDAKGLVVAPGFIDVHTHLDFFFPSPRHPQVLESWARQGVTTIIAGNCGYSAAPINHEKEELISTFWNFALPHDGLNYEWTTMAEFFNYLERNGQAFNVAILTGHNTLRTNVMGWETRFANPDEVSEMQMMLRTSLEAGSIGLSLGLYYCPGIFSHTDELMELASVLTEFGAPLVPHTRGLTVTYDKAIEEVISIAEKNKIPLHISHHAGGSGQVRKRALKKIKEAKERGLRIGHDNMPWAGGCTAVLAHFPPWILEGGIDKLIERLKDPKIRKQAKDEMENFQPQWPTWDNKYWTDKFLGGNTYIGGFSSEKNLKFEYMPIKDIAKYHGKNMYETLFDLVLDEKGKLFTVGYFDHPVAEQLYDELIKDSDCSIETDVIGVDFKNPFPVSYGTFTKVLGEMARDKGLMSQEEAIRKMTSLPAEQMQIKDRGIIKKGYFADITIFNPKTVNALVSFTNHFQNSEGIEYVLINGKIVIEKEKYYPEIFAGKVLRRN</sequence>
<dbReference type="InterPro" id="IPR013108">
    <property type="entry name" value="Amidohydro_3"/>
</dbReference>
<dbReference type="EMBL" id="LAZR01000790">
    <property type="protein sequence ID" value="KKN57759.1"/>
    <property type="molecule type" value="Genomic_DNA"/>
</dbReference>
<dbReference type="SUPFAM" id="SSF51556">
    <property type="entry name" value="Metallo-dependent hydrolases"/>
    <property type="match status" value="1"/>
</dbReference>
<dbReference type="Gene3D" id="3.20.20.140">
    <property type="entry name" value="Metal-dependent hydrolases"/>
    <property type="match status" value="2"/>
</dbReference>
<dbReference type="InterPro" id="IPR011059">
    <property type="entry name" value="Metal-dep_hydrolase_composite"/>
</dbReference>
<reference evidence="2" key="1">
    <citation type="journal article" date="2015" name="Nature">
        <title>Complex archaea that bridge the gap between prokaryotes and eukaryotes.</title>
        <authorList>
            <person name="Spang A."/>
            <person name="Saw J.H."/>
            <person name="Jorgensen S.L."/>
            <person name="Zaremba-Niedzwiedzka K."/>
            <person name="Martijn J."/>
            <person name="Lind A.E."/>
            <person name="van Eijk R."/>
            <person name="Schleper C."/>
            <person name="Guy L."/>
            <person name="Ettema T.J."/>
        </authorList>
    </citation>
    <scope>NUCLEOTIDE SEQUENCE</scope>
</reference>
<dbReference type="Gene3D" id="2.30.40.10">
    <property type="entry name" value="Urease, subunit C, domain 1"/>
    <property type="match status" value="2"/>
</dbReference>
<evidence type="ECO:0000259" key="1">
    <source>
        <dbReference type="Pfam" id="PF07969"/>
    </source>
</evidence>
<dbReference type="AlphaFoldDB" id="A0A0F9RSR5"/>
<accession>A0A0F9RSR5</accession>
<dbReference type="PANTHER" id="PTHR11647">
    <property type="entry name" value="HYDRANTOINASE/DIHYDROPYRIMIDINASE FAMILY MEMBER"/>
    <property type="match status" value="1"/>
</dbReference>
<dbReference type="GO" id="GO:0016810">
    <property type="term" value="F:hydrolase activity, acting on carbon-nitrogen (but not peptide) bonds"/>
    <property type="evidence" value="ECO:0007669"/>
    <property type="project" value="InterPro"/>
</dbReference>
<dbReference type="InterPro" id="IPR032466">
    <property type="entry name" value="Metal_Hydrolase"/>
</dbReference>
<gene>
    <name evidence="2" type="ORF">LCGC14_0558860</name>
</gene>
<protein>
    <recommendedName>
        <fullName evidence="1">Amidohydrolase 3 domain-containing protein</fullName>
    </recommendedName>
</protein>
<proteinExistence type="predicted"/>
<feature type="domain" description="Amidohydrolase 3" evidence="1">
    <location>
        <begin position="406"/>
        <end position="510"/>
    </location>
</feature>
<dbReference type="Pfam" id="PF07969">
    <property type="entry name" value="Amidohydro_3"/>
    <property type="match status" value="2"/>
</dbReference>
<dbReference type="PANTHER" id="PTHR11647:SF1">
    <property type="entry name" value="COLLAPSIN RESPONSE MEDIATOR PROTEIN"/>
    <property type="match status" value="1"/>
</dbReference>
<evidence type="ECO:0000313" key="2">
    <source>
        <dbReference type="EMBL" id="KKN57759.1"/>
    </source>
</evidence>
<feature type="domain" description="Amidohydrolase 3" evidence="1">
    <location>
        <begin position="33"/>
        <end position="255"/>
    </location>
</feature>